<evidence type="ECO:0000313" key="5">
    <source>
        <dbReference type="EMBL" id="MDA2805991.1"/>
    </source>
</evidence>
<keyword evidence="2" id="KW-0812">Transmembrane</keyword>
<keyword evidence="6" id="KW-1185">Reference proteome</keyword>
<proteinExistence type="predicted"/>
<feature type="transmembrane region" description="Helical" evidence="2">
    <location>
        <begin position="253"/>
        <end position="273"/>
    </location>
</feature>
<dbReference type="PANTHER" id="PTHR23028:SF53">
    <property type="entry name" value="ACYL_TRANSF_3 DOMAIN-CONTAINING PROTEIN"/>
    <property type="match status" value="1"/>
</dbReference>
<dbReference type="PANTHER" id="PTHR23028">
    <property type="entry name" value="ACETYLTRANSFERASE"/>
    <property type="match status" value="1"/>
</dbReference>
<dbReference type="Pfam" id="PF19040">
    <property type="entry name" value="SGNH"/>
    <property type="match status" value="1"/>
</dbReference>
<reference evidence="5" key="1">
    <citation type="submission" date="2023-01" db="EMBL/GenBank/DDBJ databases">
        <title>Draft genome sequence of Nocardiopsis sp. LSu2-4 isolated from halophytes.</title>
        <authorList>
            <person name="Duangmal K."/>
            <person name="Chantavorakit T."/>
        </authorList>
    </citation>
    <scope>NUCLEOTIDE SEQUENCE</scope>
    <source>
        <strain evidence="5">LSu2-4</strain>
    </source>
</reference>
<dbReference type="RefSeq" id="WP_270678637.1">
    <property type="nucleotide sequence ID" value="NZ_JAQFWP010000028.1"/>
</dbReference>
<feature type="transmembrane region" description="Helical" evidence="2">
    <location>
        <begin position="166"/>
        <end position="183"/>
    </location>
</feature>
<protein>
    <submittedName>
        <fullName evidence="5">Acyltransferase family protein</fullName>
    </submittedName>
</protein>
<keyword evidence="2" id="KW-0472">Membrane</keyword>
<accession>A0ABT4TMR7</accession>
<feature type="transmembrane region" description="Helical" evidence="2">
    <location>
        <begin position="228"/>
        <end position="246"/>
    </location>
</feature>
<feature type="transmembrane region" description="Helical" evidence="2">
    <location>
        <begin position="96"/>
        <end position="115"/>
    </location>
</feature>
<evidence type="ECO:0000259" key="4">
    <source>
        <dbReference type="Pfam" id="PF19040"/>
    </source>
</evidence>
<dbReference type="InterPro" id="IPR043968">
    <property type="entry name" value="SGNH"/>
</dbReference>
<feature type="region of interest" description="Disordered" evidence="1">
    <location>
        <begin position="374"/>
        <end position="407"/>
    </location>
</feature>
<keyword evidence="2" id="KW-1133">Transmembrane helix</keyword>
<feature type="domain" description="SGNH" evidence="4">
    <location>
        <begin position="491"/>
        <end position="708"/>
    </location>
</feature>
<comment type="caution">
    <text evidence="5">The sequence shown here is derived from an EMBL/GenBank/DDBJ whole genome shotgun (WGS) entry which is preliminary data.</text>
</comment>
<dbReference type="Proteomes" id="UP001165685">
    <property type="component" value="Unassembled WGS sequence"/>
</dbReference>
<feature type="transmembrane region" description="Helical" evidence="2">
    <location>
        <begin position="190"/>
        <end position="208"/>
    </location>
</feature>
<feature type="transmembrane region" description="Helical" evidence="2">
    <location>
        <begin position="313"/>
        <end position="333"/>
    </location>
</feature>
<dbReference type="EMBL" id="JAQFWP010000028">
    <property type="protein sequence ID" value="MDA2805991.1"/>
    <property type="molecule type" value="Genomic_DNA"/>
</dbReference>
<name>A0ABT4TMR7_9ACTN</name>
<dbReference type="GO" id="GO:0016746">
    <property type="term" value="F:acyltransferase activity"/>
    <property type="evidence" value="ECO:0007669"/>
    <property type="project" value="UniProtKB-KW"/>
</dbReference>
<evidence type="ECO:0000256" key="2">
    <source>
        <dbReference type="SAM" id="Phobius"/>
    </source>
</evidence>
<sequence>MQSLLADVRGRAFPSPRSAAAPAPPGGGHRPEIDGLRAVAVLLVAAYHIWFGRVSGGVDVFLLVSGFLITGSLVRSVERSGGVGAAAFLGRLCARLMPAAALVLAAVLAATALLLPEDRWRDTLSETVAAAAYHLNWHLALDSVDYLSRSGAVSPLQHFWSLSVQGQFYPLWLVLIAVAAWAARRAGRTVRTGAAVAVAAVFAASLAYSVHMTRTDQPWAYFDTGARLWELALGGLLFLALPRIALPRALRVVLGWLGLAALVSCGLLLQVSTQFPGYIALWPTLAAAAVIAAGTSGSRWGADRLLTLRPLRYLGSLSYALYLWHWPVLVFYLHATDRTLASWRGGLAVLAVSLLLAAATTPLADRVVAFAKRRPEGRPAPEGRPTSMEGGDPRDPGAPPRRRLPGPARSAAVGLAFLLPVVLAAGGWSVRMDAEKRAREALASDPEVYPGAAALADGAAVPAAPVYPPPSEAADDIPATYADGCNQTTFDAEVITCEYGSDDPERTIALVGGSHSAHWFPALEEIAAEHDWRIVNIVKGACLFTDAPQTYKGDPYTSCAEWNRGVMDELEALRPDAVFTTGTTTSIDTSAGYDGEQVVDGYVDRWRELDAMGVEVVAVRDTPRLGFDAVQCLGEGAPDDCTARADVSLAPDSPLDGADLPDNVSVLDLNDLLCSGGECPSVIGNVLVYWDSSHIGATYMRSMAPELEERLFAATGW</sequence>
<feature type="transmembrane region" description="Helical" evidence="2">
    <location>
        <begin position="279"/>
        <end position="301"/>
    </location>
</feature>
<keyword evidence="5" id="KW-0808">Transferase</keyword>
<dbReference type="InterPro" id="IPR002656">
    <property type="entry name" value="Acyl_transf_3_dom"/>
</dbReference>
<evidence type="ECO:0000313" key="6">
    <source>
        <dbReference type="Proteomes" id="UP001165685"/>
    </source>
</evidence>
<dbReference type="Pfam" id="PF01757">
    <property type="entry name" value="Acyl_transf_3"/>
    <property type="match status" value="1"/>
</dbReference>
<organism evidence="5 6">
    <name type="scientific">Nocardiopsis suaedae</name>
    <dbReference type="NCBI Taxonomy" id="3018444"/>
    <lineage>
        <taxon>Bacteria</taxon>
        <taxon>Bacillati</taxon>
        <taxon>Actinomycetota</taxon>
        <taxon>Actinomycetes</taxon>
        <taxon>Streptosporangiales</taxon>
        <taxon>Nocardiopsidaceae</taxon>
        <taxon>Nocardiopsis</taxon>
    </lineage>
</organism>
<evidence type="ECO:0000259" key="3">
    <source>
        <dbReference type="Pfam" id="PF01757"/>
    </source>
</evidence>
<feature type="domain" description="Acyltransferase 3" evidence="3">
    <location>
        <begin position="31"/>
        <end position="359"/>
    </location>
</feature>
<feature type="compositionally biased region" description="Low complexity" evidence="1">
    <location>
        <begin position="11"/>
        <end position="21"/>
    </location>
</feature>
<dbReference type="InterPro" id="IPR050879">
    <property type="entry name" value="Acyltransferase_3"/>
</dbReference>
<feature type="transmembrane region" description="Helical" evidence="2">
    <location>
        <begin position="411"/>
        <end position="430"/>
    </location>
</feature>
<feature type="region of interest" description="Disordered" evidence="1">
    <location>
        <begin position="1"/>
        <end position="29"/>
    </location>
</feature>
<keyword evidence="5" id="KW-0012">Acyltransferase</keyword>
<feature type="transmembrane region" description="Helical" evidence="2">
    <location>
        <begin position="57"/>
        <end position="75"/>
    </location>
</feature>
<feature type="transmembrane region" description="Helical" evidence="2">
    <location>
        <begin position="345"/>
        <end position="364"/>
    </location>
</feature>
<evidence type="ECO:0000256" key="1">
    <source>
        <dbReference type="SAM" id="MobiDB-lite"/>
    </source>
</evidence>
<gene>
    <name evidence="5" type="ORF">O4U47_15860</name>
</gene>